<evidence type="ECO:0000256" key="10">
    <source>
        <dbReference type="ARBA" id="ARBA00022884"/>
    </source>
</evidence>
<dbReference type="GO" id="GO:0004826">
    <property type="term" value="F:phenylalanine-tRNA ligase activity"/>
    <property type="evidence" value="ECO:0007669"/>
    <property type="project" value="UniProtKB-EC"/>
</dbReference>
<sequence>MYGDADYFTLKGITEGLFNTLGITGARFEAEKGIPYMHSGRTAKILIKGEHVGYIGEVHPKVLENYEIGARVYIGVLDISTLIKNSLFVRKYKALPKFPAVTRDIAVLVKDNVFVEEIEDIIKEKGGKILEEVSLFDVYKGAQIAEGMKSVAYSLKFRASDRTLTDDEVNPVMKEIVDVLKTKLDAVLRDK</sequence>
<dbReference type="PROSITE" id="PS51447">
    <property type="entry name" value="FDX_ACB"/>
    <property type="match status" value="1"/>
</dbReference>
<keyword evidence="9" id="KW-0460">Magnesium</keyword>
<dbReference type="InterPro" id="IPR045864">
    <property type="entry name" value="aa-tRNA-synth_II/BPL/LPL"/>
</dbReference>
<keyword evidence="10" id="KW-0694">RNA-binding</keyword>
<dbReference type="Pfam" id="PF17759">
    <property type="entry name" value="tRNA_synthFbeta"/>
    <property type="match status" value="1"/>
</dbReference>
<comment type="caution">
    <text evidence="14">The sequence shown here is derived from an EMBL/GenBank/DDBJ whole genome shotgun (WGS) entry which is preliminary data.</text>
</comment>
<name>A0A645FGP9_9ZZZZ</name>
<evidence type="ECO:0000256" key="7">
    <source>
        <dbReference type="ARBA" id="ARBA00022741"/>
    </source>
</evidence>
<accession>A0A645FGP9</accession>
<keyword evidence="5 14" id="KW-0436">Ligase</keyword>
<protein>
    <submittedName>
        <fullName evidence="14">Phenylalanine--tRNA ligase beta subunit</fullName>
        <ecNumber evidence="14">6.1.1.20</ecNumber>
    </submittedName>
</protein>
<evidence type="ECO:0000256" key="11">
    <source>
        <dbReference type="ARBA" id="ARBA00022917"/>
    </source>
</evidence>
<dbReference type="GO" id="GO:0046872">
    <property type="term" value="F:metal ion binding"/>
    <property type="evidence" value="ECO:0007669"/>
    <property type="project" value="UniProtKB-KW"/>
</dbReference>
<keyword evidence="4" id="KW-0820">tRNA-binding</keyword>
<dbReference type="GO" id="GO:0005524">
    <property type="term" value="F:ATP binding"/>
    <property type="evidence" value="ECO:0007669"/>
    <property type="project" value="UniProtKB-KW"/>
</dbReference>
<evidence type="ECO:0000256" key="2">
    <source>
        <dbReference type="ARBA" id="ARBA00004496"/>
    </source>
</evidence>
<evidence type="ECO:0000256" key="3">
    <source>
        <dbReference type="ARBA" id="ARBA00022490"/>
    </source>
</evidence>
<dbReference type="Gene3D" id="3.30.70.380">
    <property type="entry name" value="Ferrodoxin-fold anticodon-binding domain"/>
    <property type="match status" value="1"/>
</dbReference>
<evidence type="ECO:0000256" key="4">
    <source>
        <dbReference type="ARBA" id="ARBA00022555"/>
    </source>
</evidence>
<keyword evidence="7" id="KW-0547">Nucleotide-binding</keyword>
<evidence type="ECO:0000256" key="1">
    <source>
        <dbReference type="ARBA" id="ARBA00001946"/>
    </source>
</evidence>
<dbReference type="Gene3D" id="3.30.930.10">
    <property type="entry name" value="Bira Bifunctional Protein, Domain 2"/>
    <property type="match status" value="1"/>
</dbReference>
<comment type="subcellular location">
    <subcellularLocation>
        <location evidence="2">Cytoplasm</location>
    </subcellularLocation>
</comment>
<dbReference type="AlphaFoldDB" id="A0A645FGP9"/>
<keyword evidence="3" id="KW-0963">Cytoplasm</keyword>
<dbReference type="FunFam" id="3.30.70.380:FF:000001">
    <property type="entry name" value="Phenylalanine--tRNA ligase beta subunit"/>
    <property type="match status" value="1"/>
</dbReference>
<dbReference type="GO" id="GO:0000049">
    <property type="term" value="F:tRNA binding"/>
    <property type="evidence" value="ECO:0007669"/>
    <property type="project" value="UniProtKB-KW"/>
</dbReference>
<proteinExistence type="predicted"/>
<dbReference type="Pfam" id="PF03147">
    <property type="entry name" value="FDX-ACB"/>
    <property type="match status" value="1"/>
</dbReference>
<gene>
    <name evidence="14" type="primary">pheT_50</name>
    <name evidence="14" type="ORF">SDC9_160460</name>
</gene>
<keyword evidence="12" id="KW-0030">Aminoacyl-tRNA synthetase</keyword>
<dbReference type="InterPro" id="IPR036690">
    <property type="entry name" value="Fdx_antiC-bd_sf"/>
</dbReference>
<dbReference type="EMBL" id="VSSQ01059604">
    <property type="protein sequence ID" value="MPN13140.1"/>
    <property type="molecule type" value="Genomic_DNA"/>
</dbReference>
<comment type="cofactor">
    <cofactor evidence="1">
        <name>Mg(2+)</name>
        <dbReference type="ChEBI" id="CHEBI:18420"/>
    </cofactor>
</comment>
<dbReference type="SMART" id="SM00896">
    <property type="entry name" value="FDX-ACB"/>
    <property type="match status" value="1"/>
</dbReference>
<evidence type="ECO:0000256" key="8">
    <source>
        <dbReference type="ARBA" id="ARBA00022840"/>
    </source>
</evidence>
<evidence type="ECO:0000313" key="14">
    <source>
        <dbReference type="EMBL" id="MPN13140.1"/>
    </source>
</evidence>
<evidence type="ECO:0000256" key="5">
    <source>
        <dbReference type="ARBA" id="ARBA00022598"/>
    </source>
</evidence>
<dbReference type="SUPFAM" id="SSF54991">
    <property type="entry name" value="Anticodon-binding domain of PheRS"/>
    <property type="match status" value="1"/>
</dbReference>
<dbReference type="InterPro" id="IPR041616">
    <property type="entry name" value="PheRS_beta_core"/>
</dbReference>
<keyword evidence="6" id="KW-0479">Metal-binding</keyword>
<reference evidence="14" key="1">
    <citation type="submission" date="2019-08" db="EMBL/GenBank/DDBJ databases">
        <authorList>
            <person name="Kucharzyk K."/>
            <person name="Murdoch R.W."/>
            <person name="Higgins S."/>
            <person name="Loffler F."/>
        </authorList>
    </citation>
    <scope>NUCLEOTIDE SEQUENCE</scope>
</reference>
<keyword evidence="8" id="KW-0067">ATP-binding</keyword>
<dbReference type="GO" id="GO:0006412">
    <property type="term" value="P:translation"/>
    <property type="evidence" value="ECO:0007669"/>
    <property type="project" value="UniProtKB-KW"/>
</dbReference>
<evidence type="ECO:0000256" key="6">
    <source>
        <dbReference type="ARBA" id="ARBA00022723"/>
    </source>
</evidence>
<keyword evidence="11" id="KW-0648">Protein biosynthesis</keyword>
<organism evidence="14">
    <name type="scientific">bioreactor metagenome</name>
    <dbReference type="NCBI Taxonomy" id="1076179"/>
    <lineage>
        <taxon>unclassified sequences</taxon>
        <taxon>metagenomes</taxon>
        <taxon>ecological metagenomes</taxon>
    </lineage>
</organism>
<dbReference type="SUPFAM" id="SSF55681">
    <property type="entry name" value="Class II aaRS and biotin synthetases"/>
    <property type="match status" value="1"/>
</dbReference>
<evidence type="ECO:0000256" key="9">
    <source>
        <dbReference type="ARBA" id="ARBA00022842"/>
    </source>
</evidence>
<evidence type="ECO:0000259" key="13">
    <source>
        <dbReference type="PROSITE" id="PS51447"/>
    </source>
</evidence>
<dbReference type="InterPro" id="IPR005121">
    <property type="entry name" value="Fdx_antiC-bd"/>
</dbReference>
<dbReference type="GO" id="GO:0005737">
    <property type="term" value="C:cytoplasm"/>
    <property type="evidence" value="ECO:0007669"/>
    <property type="project" value="UniProtKB-SubCell"/>
</dbReference>
<evidence type="ECO:0000256" key="12">
    <source>
        <dbReference type="ARBA" id="ARBA00023146"/>
    </source>
</evidence>
<dbReference type="EC" id="6.1.1.20" evidence="14"/>
<feature type="domain" description="FDX-ACB" evidence="13">
    <location>
        <begin position="96"/>
        <end position="189"/>
    </location>
</feature>